<feature type="active site" description="Proton donor/acceptor" evidence="10">
    <location>
        <position position="24"/>
    </location>
</feature>
<dbReference type="InterPro" id="IPR002196">
    <property type="entry name" value="Glyco_hydro_24"/>
</dbReference>
<dbReference type="GO" id="GO:0009253">
    <property type="term" value="P:peptidoglycan catabolic process"/>
    <property type="evidence" value="ECO:0007669"/>
    <property type="project" value="UniProtKB-UniRule"/>
</dbReference>
<protein>
    <recommendedName>
        <fullName evidence="10">Endolysin</fullName>
        <ecNumber evidence="10">3.2.1.17</ecNumber>
    </recommendedName>
    <alternativeName>
        <fullName evidence="10">Lysis protein</fullName>
    </alternativeName>
    <alternativeName>
        <fullName evidence="10">Lysozyme</fullName>
    </alternativeName>
    <alternativeName>
        <fullName evidence="10">Muramidase</fullName>
    </alternativeName>
</protein>
<organism evidence="12">
    <name type="scientific">Caudovirales sp. ctSxd6</name>
    <dbReference type="NCBI Taxonomy" id="2826774"/>
    <lineage>
        <taxon>Viruses</taxon>
        <taxon>Duplodnaviria</taxon>
        <taxon>Heunggongvirae</taxon>
        <taxon>Uroviricota</taxon>
        <taxon>Caudoviricetes</taxon>
    </lineage>
</organism>
<keyword evidence="7 10" id="KW-0578">Host cell lysis by virus</keyword>
<proteinExistence type="inferred from homology"/>
<dbReference type="Pfam" id="PF00959">
    <property type="entry name" value="Phage_lysozyme"/>
    <property type="match status" value="1"/>
</dbReference>
<keyword evidence="4 10" id="KW-0081">Bacteriolytic enzyme</keyword>
<dbReference type="EMBL" id="BK015140">
    <property type="protein sequence ID" value="DAD92596.1"/>
    <property type="molecule type" value="Genomic_DNA"/>
</dbReference>
<dbReference type="GO" id="GO:0042742">
    <property type="term" value="P:defense response to bacterium"/>
    <property type="evidence" value="ECO:0007669"/>
    <property type="project" value="UniProtKB-KW"/>
</dbReference>
<evidence type="ECO:0000256" key="11">
    <source>
        <dbReference type="RuleBase" id="RU003788"/>
    </source>
</evidence>
<evidence type="ECO:0000256" key="6">
    <source>
        <dbReference type="ARBA" id="ARBA00022852"/>
    </source>
</evidence>
<dbReference type="GO" id="GO:0030430">
    <property type="term" value="C:host cell cytoplasm"/>
    <property type="evidence" value="ECO:0007669"/>
    <property type="project" value="UniProtKB-SubCell"/>
</dbReference>
<dbReference type="Gene3D" id="1.10.530.40">
    <property type="match status" value="1"/>
</dbReference>
<dbReference type="InterPro" id="IPR034690">
    <property type="entry name" value="Endolysin_T4_type"/>
</dbReference>
<comment type="function">
    <text evidence="10">Endolysin with lysozyme activity that degrades host peptidoglycans and participates with the holin and spanin proteins in the sequential events which lead to the programmed host cell lysis releasing the mature viral particles. Once the holin has permeabilized the host cell membrane, the endolysin can reach the periplasm and break down the peptidoglycan layer.</text>
</comment>
<evidence type="ECO:0000256" key="9">
    <source>
        <dbReference type="ARBA" id="ARBA00023295"/>
    </source>
</evidence>
<dbReference type="SUPFAM" id="SSF53955">
    <property type="entry name" value="Lysozyme-like"/>
    <property type="match status" value="1"/>
</dbReference>
<comment type="subcellular location">
    <subcellularLocation>
        <location evidence="10">Host cytoplasm</location>
    </subcellularLocation>
    <text evidence="10">The endolysin is cytoplasmic, but can reach the periplasmic space with the help of the holins which disrupt the host cell membrane.</text>
</comment>
<comment type="catalytic activity">
    <reaction evidence="1 10 11">
        <text>Hydrolysis of (1-&gt;4)-beta-linkages between N-acetylmuramic acid and N-acetyl-D-glucosamine residues in a peptidoglycan and between N-acetyl-D-glucosamine residues in chitodextrins.</text>
        <dbReference type="EC" id="3.2.1.17"/>
    </reaction>
</comment>
<keyword evidence="8 10" id="KW-1035">Host cytoplasm</keyword>
<evidence type="ECO:0000256" key="3">
    <source>
        <dbReference type="ARBA" id="ARBA00022612"/>
    </source>
</evidence>
<dbReference type="GO" id="GO:0044659">
    <property type="term" value="P:viral release from host cell by cytolysis"/>
    <property type="evidence" value="ECO:0007669"/>
    <property type="project" value="UniProtKB-UniRule"/>
</dbReference>
<dbReference type="EC" id="3.2.1.17" evidence="10"/>
<dbReference type="GO" id="GO:0003796">
    <property type="term" value="F:lysozyme activity"/>
    <property type="evidence" value="ECO:0007669"/>
    <property type="project" value="UniProtKB-UniRule"/>
</dbReference>
<evidence type="ECO:0000256" key="4">
    <source>
        <dbReference type="ARBA" id="ARBA00022638"/>
    </source>
</evidence>
<keyword evidence="3 10" id="KW-1188">Viral release from host cell</keyword>
<evidence type="ECO:0000256" key="5">
    <source>
        <dbReference type="ARBA" id="ARBA00022801"/>
    </source>
</evidence>
<comment type="similarity">
    <text evidence="10 11">Belongs to the glycosyl hydrolase 24 family.</text>
</comment>
<evidence type="ECO:0000313" key="12">
    <source>
        <dbReference type="EMBL" id="DAD92596.1"/>
    </source>
</evidence>
<dbReference type="GO" id="GO:0016998">
    <property type="term" value="P:cell wall macromolecule catabolic process"/>
    <property type="evidence" value="ECO:0007669"/>
    <property type="project" value="InterPro"/>
</dbReference>
<keyword evidence="2 10" id="KW-0929">Antimicrobial</keyword>
<dbReference type="InterPro" id="IPR033907">
    <property type="entry name" value="Endolysin_autolysin"/>
</dbReference>
<keyword evidence="9 10" id="KW-0326">Glycosidase</keyword>
<reference evidence="12" key="1">
    <citation type="journal article" date="2021" name="Proc. Natl. Acad. Sci. U.S.A.">
        <title>A Catalog of Tens of Thousands of Viruses from Human Metagenomes Reveals Hidden Associations with Chronic Diseases.</title>
        <authorList>
            <person name="Tisza M.J."/>
            <person name="Buck C.B."/>
        </authorList>
    </citation>
    <scope>NUCLEOTIDE SEQUENCE</scope>
    <source>
        <strain evidence="12">CtSxd6</strain>
    </source>
</reference>
<accession>A0A8S5NDQ5</accession>
<evidence type="ECO:0000256" key="10">
    <source>
        <dbReference type="HAMAP-Rule" id="MF_04110"/>
    </source>
</evidence>
<evidence type="ECO:0000256" key="8">
    <source>
        <dbReference type="ARBA" id="ARBA00023200"/>
    </source>
</evidence>
<feature type="active site" description="Proton donor/acceptor" evidence="10">
    <location>
        <position position="33"/>
    </location>
</feature>
<dbReference type="CDD" id="cd00737">
    <property type="entry name" value="lyz_endolysin_autolysin"/>
    <property type="match status" value="1"/>
</dbReference>
<sequence>MKTRAAVTALSLSVSGLSYIQQHEGLVLGVYLDPVGIPTVCYGHMDRRLKIGTRYTRAQCEQFLYEDTESAQQAIKDLVTVPLTQNQYDALVSLVFNIGRPAFTRSTLLKKLNEEDYVGAAQEFPRWVYAKGQKLPGLVTRRNSEMELFLR</sequence>
<evidence type="ECO:0000256" key="2">
    <source>
        <dbReference type="ARBA" id="ARBA00022529"/>
    </source>
</evidence>
<keyword evidence="5 10" id="KW-0378">Hydrolase</keyword>
<evidence type="ECO:0000256" key="7">
    <source>
        <dbReference type="ARBA" id="ARBA00023142"/>
    </source>
</evidence>
<dbReference type="PANTHER" id="PTHR38107">
    <property type="match status" value="1"/>
</dbReference>
<dbReference type="InterPro" id="IPR051018">
    <property type="entry name" value="Bacteriophage_GH24"/>
</dbReference>
<dbReference type="InterPro" id="IPR023347">
    <property type="entry name" value="Lysozyme_dom_sf"/>
</dbReference>
<keyword evidence="6 10" id="KW-0204">Cytolysis</keyword>
<dbReference type="InterPro" id="IPR023346">
    <property type="entry name" value="Lysozyme-like_dom_sf"/>
</dbReference>
<evidence type="ECO:0000256" key="1">
    <source>
        <dbReference type="ARBA" id="ARBA00000632"/>
    </source>
</evidence>
<name>A0A8S5NDQ5_9CAUD</name>
<dbReference type="PANTHER" id="PTHR38107:SF3">
    <property type="entry name" value="LYSOZYME RRRD-RELATED"/>
    <property type="match status" value="1"/>
</dbReference>
<dbReference type="HAMAP" id="MF_04110">
    <property type="entry name" value="ENDOLYSIN_T4"/>
    <property type="match status" value="1"/>
</dbReference>